<dbReference type="Proteomes" id="UP001597249">
    <property type="component" value="Unassembled WGS sequence"/>
</dbReference>
<gene>
    <name evidence="2" type="ORF">ACFQ3L_01335</name>
</gene>
<evidence type="ECO:0000313" key="3">
    <source>
        <dbReference type="Proteomes" id="UP001597249"/>
    </source>
</evidence>
<dbReference type="PANTHER" id="PTHR37309">
    <property type="entry name" value="SLR0284 PROTEIN"/>
    <property type="match status" value="1"/>
</dbReference>
<dbReference type="PANTHER" id="PTHR37309:SF1">
    <property type="entry name" value="SLR0284 PROTEIN"/>
    <property type="match status" value="1"/>
</dbReference>
<accession>A0ABW4B7F0</accession>
<dbReference type="RefSeq" id="WP_125584793.1">
    <property type="nucleotide sequence ID" value="NZ_JBHTMO010000002.1"/>
</dbReference>
<feature type="transmembrane region" description="Helical" evidence="1">
    <location>
        <begin position="54"/>
        <end position="75"/>
    </location>
</feature>
<feature type="transmembrane region" description="Helical" evidence="1">
    <location>
        <begin position="28"/>
        <end position="47"/>
    </location>
</feature>
<evidence type="ECO:0000256" key="1">
    <source>
        <dbReference type="SAM" id="Phobius"/>
    </source>
</evidence>
<keyword evidence="1" id="KW-0472">Membrane</keyword>
<dbReference type="EMBL" id="JBHTMO010000002">
    <property type="protein sequence ID" value="MFD1392233.1"/>
    <property type="molecule type" value="Genomic_DNA"/>
</dbReference>
<dbReference type="InterPro" id="IPR007165">
    <property type="entry name" value="Phage_holin_4_2"/>
</dbReference>
<sequence>MGFIRKVLLTTGLFLVYAELFPGQLYVADWQTALTGAVILGVLNGLLKPVLKLLTFPLTILTLGLSLLILNALMVSLMTQVVAGISFFTFGSELVFALLVSVVNATLGEPHQRR</sequence>
<reference evidence="3" key="1">
    <citation type="journal article" date="2019" name="Int. J. Syst. Evol. Microbiol.">
        <title>The Global Catalogue of Microorganisms (GCM) 10K type strain sequencing project: providing services to taxonomists for standard genome sequencing and annotation.</title>
        <authorList>
            <consortium name="The Broad Institute Genomics Platform"/>
            <consortium name="The Broad Institute Genome Sequencing Center for Infectious Disease"/>
            <person name="Wu L."/>
            <person name="Ma J."/>
        </authorList>
    </citation>
    <scope>NUCLEOTIDE SEQUENCE [LARGE SCALE GENOMIC DNA]</scope>
    <source>
        <strain evidence="3">CCM 8911</strain>
    </source>
</reference>
<organism evidence="2 3">
    <name type="scientific">Lacticaseibacillus jixianensis</name>
    <dbReference type="NCBI Taxonomy" id="2486012"/>
    <lineage>
        <taxon>Bacteria</taxon>
        <taxon>Bacillati</taxon>
        <taxon>Bacillota</taxon>
        <taxon>Bacilli</taxon>
        <taxon>Lactobacillales</taxon>
        <taxon>Lactobacillaceae</taxon>
        <taxon>Lacticaseibacillus</taxon>
    </lineage>
</organism>
<keyword evidence="1" id="KW-0812">Transmembrane</keyword>
<evidence type="ECO:0000313" key="2">
    <source>
        <dbReference type="EMBL" id="MFD1392233.1"/>
    </source>
</evidence>
<protein>
    <submittedName>
        <fullName evidence="2">Phage holin family protein</fullName>
    </submittedName>
</protein>
<keyword evidence="1" id="KW-1133">Transmembrane helix</keyword>
<keyword evidence="3" id="KW-1185">Reference proteome</keyword>
<comment type="caution">
    <text evidence="2">The sequence shown here is derived from an EMBL/GenBank/DDBJ whole genome shotgun (WGS) entry which is preliminary data.</text>
</comment>
<proteinExistence type="predicted"/>
<feature type="transmembrane region" description="Helical" evidence="1">
    <location>
        <begin position="81"/>
        <end position="107"/>
    </location>
</feature>
<dbReference type="Pfam" id="PF04020">
    <property type="entry name" value="Phage_holin_4_2"/>
    <property type="match status" value="1"/>
</dbReference>
<name>A0ABW4B7F0_9LACO</name>